<dbReference type="InterPro" id="IPR040891">
    <property type="entry name" value="HEPN_SAV_6107"/>
</dbReference>
<comment type="caution">
    <text evidence="2">The sequence shown here is derived from an EMBL/GenBank/DDBJ whole genome shotgun (WGS) entry which is preliminary data.</text>
</comment>
<name>A0A9D1URZ5_9CORY</name>
<protein>
    <recommendedName>
        <fullName evidence="1">SAV-6107-like HEPN domain-containing protein</fullName>
    </recommendedName>
</protein>
<dbReference type="Proteomes" id="UP000824189">
    <property type="component" value="Unassembled WGS sequence"/>
</dbReference>
<proteinExistence type="predicted"/>
<evidence type="ECO:0000313" key="3">
    <source>
        <dbReference type="Proteomes" id="UP000824189"/>
    </source>
</evidence>
<organism evidence="2 3">
    <name type="scientific">Candidatus Corynebacterium gallistercoris</name>
    <dbReference type="NCBI Taxonomy" id="2838530"/>
    <lineage>
        <taxon>Bacteria</taxon>
        <taxon>Bacillati</taxon>
        <taxon>Actinomycetota</taxon>
        <taxon>Actinomycetes</taxon>
        <taxon>Mycobacteriales</taxon>
        <taxon>Corynebacteriaceae</taxon>
        <taxon>Corynebacterium</taxon>
    </lineage>
</organism>
<accession>A0A9D1URZ5</accession>
<sequence length="134" mass="14823">MARSMNRVSARPTAHSYIDAAEQQLALARAEKQGQESVVFAYRAALRAAGALIEDGMVGRKRRPQGSAWAKLRIVYPELSGWAELFEAHARLASRAGMGLEKDISEMEVERVYRDARALVDAARAQVERLPEVA</sequence>
<dbReference type="Pfam" id="PF18726">
    <property type="entry name" value="HEPN_SAV_6107"/>
    <property type="match status" value="1"/>
</dbReference>
<reference evidence="2" key="1">
    <citation type="journal article" date="2021" name="PeerJ">
        <title>Extensive microbial diversity within the chicken gut microbiome revealed by metagenomics and culture.</title>
        <authorList>
            <person name="Gilroy R."/>
            <person name="Ravi A."/>
            <person name="Getino M."/>
            <person name="Pursley I."/>
            <person name="Horton D.L."/>
            <person name="Alikhan N.F."/>
            <person name="Baker D."/>
            <person name="Gharbi K."/>
            <person name="Hall N."/>
            <person name="Watson M."/>
            <person name="Adriaenssens E.M."/>
            <person name="Foster-Nyarko E."/>
            <person name="Jarju S."/>
            <person name="Secka A."/>
            <person name="Antonio M."/>
            <person name="Oren A."/>
            <person name="Chaudhuri R.R."/>
            <person name="La Ragione R."/>
            <person name="Hildebrand F."/>
            <person name="Pallen M.J."/>
        </authorList>
    </citation>
    <scope>NUCLEOTIDE SEQUENCE</scope>
    <source>
        <strain evidence="2">4376</strain>
    </source>
</reference>
<gene>
    <name evidence="2" type="ORF">H9867_08780</name>
</gene>
<dbReference type="EMBL" id="DXFZ01000106">
    <property type="protein sequence ID" value="HIW96555.1"/>
    <property type="molecule type" value="Genomic_DNA"/>
</dbReference>
<feature type="domain" description="SAV-6107-like HEPN" evidence="1">
    <location>
        <begin position="28"/>
        <end position="121"/>
    </location>
</feature>
<dbReference type="AlphaFoldDB" id="A0A9D1URZ5"/>
<reference evidence="2" key="2">
    <citation type="submission" date="2021-04" db="EMBL/GenBank/DDBJ databases">
        <authorList>
            <person name="Gilroy R."/>
        </authorList>
    </citation>
    <scope>NUCLEOTIDE SEQUENCE</scope>
    <source>
        <strain evidence="2">4376</strain>
    </source>
</reference>
<evidence type="ECO:0000313" key="2">
    <source>
        <dbReference type="EMBL" id="HIW96555.1"/>
    </source>
</evidence>
<evidence type="ECO:0000259" key="1">
    <source>
        <dbReference type="Pfam" id="PF18726"/>
    </source>
</evidence>